<feature type="domain" description="EF-hand" evidence="11">
    <location>
        <begin position="163"/>
        <end position="198"/>
    </location>
</feature>
<gene>
    <name evidence="12" type="primary">CAPN2</name>
</gene>
<evidence type="ECO:0000313" key="13">
    <source>
        <dbReference type="Proteomes" id="UP000823872"/>
    </source>
</evidence>
<keyword evidence="5" id="KW-0479">Metal-binding</keyword>
<dbReference type="Gene3D" id="1.10.238.10">
    <property type="entry name" value="EF-hand"/>
    <property type="match status" value="1"/>
</dbReference>
<proteinExistence type="predicted"/>
<dbReference type="Ensembl" id="ENSFCTT00005015336.1">
    <property type="protein sequence ID" value="ENSFCTP00005010378.1"/>
    <property type="gene ID" value="ENSFCTG00005005501.1"/>
</dbReference>
<dbReference type="SUPFAM" id="SSF47473">
    <property type="entry name" value="EF-hand"/>
    <property type="match status" value="1"/>
</dbReference>
<evidence type="ECO:0000256" key="6">
    <source>
        <dbReference type="ARBA" id="ARBA00022737"/>
    </source>
</evidence>
<sequence length="393" mass="44993">MTGQTNIHLSRNFFLTHRARERSDTFINLREVLNRFKLPPGEYILVPSTFEPNKDGDFCVRVFSEKKADYQVVDDEIEADLDENDASEDDIDDGFRRLFAQLAGEDAEISAFELQTILRRVLAKRQDIKSDGFSIETCKIMVDMLDSDGSGKLGLKEFYVLWTKIQKYQKIYREIDVDRSGTMNSYEMRKALEEAGFKLPCQLHQVVVARFADDDLIIDFDNFVRCLVRLETLFRIFKQLDPENTGTIELDLISCTRGKTTRGKRSACSHEREMVTGSAFQSSEVLTVLPEDGQPRTKPPQRNFLSGPPNDGNIYPTDEWLELKIKILSETGLTFHSKKDLRILVLHAGDSLHPGLAQRKPSIYKQVHGLLLPTCPFMAISNWRRTQGGIFNR</sequence>
<evidence type="ECO:0000256" key="10">
    <source>
        <dbReference type="ARBA" id="ARBA00023136"/>
    </source>
</evidence>
<dbReference type="InterPro" id="IPR002048">
    <property type="entry name" value="EF_hand_dom"/>
</dbReference>
<dbReference type="Pfam" id="PF13833">
    <property type="entry name" value="EF-hand_8"/>
    <property type="match status" value="1"/>
</dbReference>
<dbReference type="PANTHER" id="PTHR46735:SF3">
    <property type="entry name" value="CALPAIN SMALL SUBUNIT 1-RELATED"/>
    <property type="match status" value="1"/>
</dbReference>
<organism evidence="12 13">
    <name type="scientific">Felis catus</name>
    <name type="common">Cat</name>
    <name type="synonym">Felis silvestris catus</name>
    <dbReference type="NCBI Taxonomy" id="9685"/>
    <lineage>
        <taxon>Eukaryota</taxon>
        <taxon>Metazoa</taxon>
        <taxon>Chordata</taxon>
        <taxon>Craniata</taxon>
        <taxon>Vertebrata</taxon>
        <taxon>Euteleostomi</taxon>
        <taxon>Mammalia</taxon>
        <taxon>Eutheria</taxon>
        <taxon>Laurasiatheria</taxon>
        <taxon>Carnivora</taxon>
        <taxon>Feliformia</taxon>
        <taxon>Felidae</taxon>
        <taxon>Felinae</taxon>
        <taxon>Felis</taxon>
    </lineage>
</organism>
<evidence type="ECO:0000256" key="8">
    <source>
        <dbReference type="ARBA" id="ARBA00022807"/>
    </source>
</evidence>
<keyword evidence="9" id="KW-0106">Calcium</keyword>
<reference evidence="12" key="3">
    <citation type="submission" date="2025-09" db="UniProtKB">
        <authorList>
            <consortium name="Ensembl"/>
        </authorList>
    </citation>
    <scope>IDENTIFICATION</scope>
    <source>
        <strain evidence="12">breed Abyssinian</strain>
    </source>
</reference>
<evidence type="ECO:0000256" key="9">
    <source>
        <dbReference type="ARBA" id="ARBA00022837"/>
    </source>
</evidence>
<dbReference type="Proteomes" id="UP000823872">
    <property type="component" value="Chromosome F1"/>
</dbReference>
<evidence type="ECO:0000256" key="7">
    <source>
        <dbReference type="ARBA" id="ARBA00022801"/>
    </source>
</evidence>
<keyword evidence="13" id="KW-1185">Reference proteome</keyword>
<keyword evidence="10" id="KW-0472">Membrane</keyword>
<dbReference type="InterPro" id="IPR022683">
    <property type="entry name" value="Calpain_III"/>
</dbReference>
<evidence type="ECO:0000256" key="1">
    <source>
        <dbReference type="ARBA" id="ARBA00004308"/>
    </source>
</evidence>
<evidence type="ECO:0000256" key="5">
    <source>
        <dbReference type="ARBA" id="ARBA00022723"/>
    </source>
</evidence>
<dbReference type="SUPFAM" id="SSF49758">
    <property type="entry name" value="Calpain large subunit, middle domain (domain III)"/>
    <property type="match status" value="1"/>
</dbReference>
<reference evidence="12 13" key="1">
    <citation type="submission" date="2021-02" db="EMBL/GenBank/DDBJ databases">
        <title>Safari Cat Assemblies.</title>
        <authorList>
            <person name="Bredemeyer K.R."/>
            <person name="Murphy W.J."/>
        </authorList>
    </citation>
    <scope>NUCLEOTIDE SEQUENCE [LARGE SCALE GENOMIC DNA]</scope>
</reference>
<keyword evidence="8" id="KW-0788">Thiol protease</keyword>
<evidence type="ECO:0000256" key="3">
    <source>
        <dbReference type="ARBA" id="ARBA00022490"/>
    </source>
</evidence>
<dbReference type="PROSITE" id="PS50222">
    <property type="entry name" value="EF_HAND_2"/>
    <property type="match status" value="1"/>
</dbReference>
<evidence type="ECO:0000256" key="4">
    <source>
        <dbReference type="ARBA" id="ARBA00022670"/>
    </source>
</evidence>
<dbReference type="GeneTree" id="ENSGT00940000154784"/>
<reference evidence="12" key="2">
    <citation type="submission" date="2025-08" db="UniProtKB">
        <authorList>
            <consortium name="Ensembl"/>
        </authorList>
    </citation>
    <scope>IDENTIFICATION</scope>
    <source>
        <strain evidence="12">breed Abyssinian</strain>
    </source>
</reference>
<evidence type="ECO:0000313" key="12">
    <source>
        <dbReference type="Ensembl" id="ENSFCTP00005010378.1"/>
    </source>
</evidence>
<dbReference type="Gene3D" id="2.60.120.380">
    <property type="match status" value="1"/>
</dbReference>
<keyword evidence="3" id="KW-0963">Cytoplasm</keyword>
<evidence type="ECO:0000259" key="11">
    <source>
        <dbReference type="PROSITE" id="PS50222"/>
    </source>
</evidence>
<dbReference type="PANTHER" id="PTHR46735">
    <property type="entry name" value="CALPAIN, SMALL SUBUNIT 1 A-RELATED"/>
    <property type="match status" value="1"/>
</dbReference>
<dbReference type="Pfam" id="PF01067">
    <property type="entry name" value="Calpain_III"/>
    <property type="match status" value="1"/>
</dbReference>
<dbReference type="InterPro" id="IPR022682">
    <property type="entry name" value="Calpain_domain_III"/>
</dbReference>
<accession>A0ABI7WJ93</accession>
<dbReference type="InterPro" id="IPR011992">
    <property type="entry name" value="EF-hand-dom_pair"/>
</dbReference>
<keyword evidence="4" id="KW-0645">Protease</keyword>
<name>A0ABI7WJ93_FELCA</name>
<protein>
    <recommendedName>
        <fullName evidence="11">EF-hand domain-containing protein</fullName>
    </recommendedName>
</protein>
<evidence type="ECO:0000256" key="2">
    <source>
        <dbReference type="ARBA" id="ARBA00004496"/>
    </source>
</evidence>
<keyword evidence="7" id="KW-0378">Hydrolase</keyword>
<dbReference type="InterPro" id="IPR018247">
    <property type="entry name" value="EF_Hand_1_Ca_BS"/>
</dbReference>
<dbReference type="SMART" id="SM00720">
    <property type="entry name" value="calpain_III"/>
    <property type="match status" value="1"/>
</dbReference>
<dbReference type="PROSITE" id="PS00018">
    <property type="entry name" value="EF_HAND_1"/>
    <property type="match status" value="1"/>
</dbReference>
<comment type="subcellular location">
    <subcellularLocation>
        <location evidence="2">Cytoplasm</location>
    </subcellularLocation>
    <subcellularLocation>
        <location evidence="1">Endomembrane system</location>
    </subcellularLocation>
</comment>
<dbReference type="InterPro" id="IPR036213">
    <property type="entry name" value="Calpain_III_sf"/>
</dbReference>
<keyword evidence="6" id="KW-0677">Repeat</keyword>